<evidence type="ECO:0000313" key="2">
    <source>
        <dbReference type="Proteomes" id="UP001732700"/>
    </source>
</evidence>
<dbReference type="Proteomes" id="UP001732700">
    <property type="component" value="Chromosome 1A"/>
</dbReference>
<protein>
    <submittedName>
        <fullName evidence="1">Uncharacterized protein</fullName>
    </submittedName>
</protein>
<dbReference type="EnsemblPlants" id="AVESA.00010b.r2.1AG0026310.1">
    <property type="protein sequence ID" value="AVESA.00010b.r2.1AG0026310.1.CDS"/>
    <property type="gene ID" value="AVESA.00010b.r2.1AG0026310"/>
</dbReference>
<reference evidence="1" key="1">
    <citation type="submission" date="2021-05" db="EMBL/GenBank/DDBJ databases">
        <authorList>
            <person name="Scholz U."/>
            <person name="Mascher M."/>
            <person name="Fiebig A."/>
        </authorList>
    </citation>
    <scope>NUCLEOTIDE SEQUENCE [LARGE SCALE GENOMIC DNA]</scope>
</reference>
<keyword evidence="2" id="KW-1185">Reference proteome</keyword>
<sequence>MSCEHGAMAAASASAAPLDDDDLLSEILLRLPPQPSSLPRVSLVSKRWRLLVSDPHFLRRFRIHHRRSPALLGFFDMDIVFAPTLDPPNRIPRGRFSLQLDDGLRFRLIGCRHGLVLIVTAPSRVSREKSHASQYQLLVWDPVTDDQHRIAFPPGFDAKRTCTINGAVLRGAGEAQFQVVLVAADNRDNQIKRMLACVYSSETDAWGNLISMLLPSKDSVTSFLTIVLPVKPAALIGGSLYWLLFSGFLDILEFDLDRQKLALIPLPLPVNMFERQYTVMQADGGGLGFLFLSGLRAQLWKRKTDSDGVASWMLGRTIELNELLSLNPEKHHIVILGFAEYNNVVLLRTSTGSFMIQFESLQFKKLPEAHTLCCHNAFESVYTAGTAIGGGYDDAELLHNM</sequence>
<organism evidence="1 2">
    <name type="scientific">Avena sativa</name>
    <name type="common">Oat</name>
    <dbReference type="NCBI Taxonomy" id="4498"/>
    <lineage>
        <taxon>Eukaryota</taxon>
        <taxon>Viridiplantae</taxon>
        <taxon>Streptophyta</taxon>
        <taxon>Embryophyta</taxon>
        <taxon>Tracheophyta</taxon>
        <taxon>Spermatophyta</taxon>
        <taxon>Magnoliopsida</taxon>
        <taxon>Liliopsida</taxon>
        <taxon>Poales</taxon>
        <taxon>Poaceae</taxon>
        <taxon>BOP clade</taxon>
        <taxon>Pooideae</taxon>
        <taxon>Poodae</taxon>
        <taxon>Poeae</taxon>
        <taxon>Poeae Chloroplast Group 1 (Aveneae type)</taxon>
        <taxon>Aveninae</taxon>
        <taxon>Avena</taxon>
    </lineage>
</organism>
<proteinExistence type="predicted"/>
<name>A0ACD5TBS8_AVESA</name>
<reference evidence="1" key="2">
    <citation type="submission" date="2025-09" db="UniProtKB">
        <authorList>
            <consortium name="EnsemblPlants"/>
        </authorList>
    </citation>
    <scope>IDENTIFICATION</scope>
</reference>
<evidence type="ECO:0000313" key="1">
    <source>
        <dbReference type="EnsemblPlants" id="AVESA.00010b.r2.1AG0026310.1.CDS"/>
    </source>
</evidence>
<accession>A0ACD5TBS8</accession>